<gene>
    <name evidence="1" type="ORF">ACFQ5G_12565</name>
</gene>
<dbReference type="Proteomes" id="UP001597183">
    <property type="component" value="Unassembled WGS sequence"/>
</dbReference>
<evidence type="ECO:0000313" key="1">
    <source>
        <dbReference type="EMBL" id="MFD1366179.1"/>
    </source>
</evidence>
<proteinExistence type="predicted"/>
<reference evidence="2" key="1">
    <citation type="journal article" date="2019" name="Int. J. Syst. Evol. Microbiol.">
        <title>The Global Catalogue of Microorganisms (GCM) 10K type strain sequencing project: providing services to taxonomists for standard genome sequencing and annotation.</title>
        <authorList>
            <consortium name="The Broad Institute Genomics Platform"/>
            <consortium name="The Broad Institute Genome Sequencing Center for Infectious Disease"/>
            <person name="Wu L."/>
            <person name="Ma J."/>
        </authorList>
    </citation>
    <scope>NUCLEOTIDE SEQUENCE [LARGE SCALE GENOMIC DNA]</scope>
    <source>
        <strain evidence="2">CCM 7526</strain>
    </source>
</reference>
<dbReference type="EMBL" id="JBHTMK010000016">
    <property type="protein sequence ID" value="MFD1366179.1"/>
    <property type="molecule type" value="Genomic_DNA"/>
</dbReference>
<comment type="caution">
    <text evidence="1">The sequence shown here is derived from an EMBL/GenBank/DDBJ whole genome shotgun (WGS) entry which is preliminary data.</text>
</comment>
<name>A0ABW4A6M1_9ACTN</name>
<protein>
    <submittedName>
        <fullName evidence="1">Uncharacterized protein</fullName>
    </submittedName>
</protein>
<organism evidence="1 2">
    <name type="scientific">Actinoplanes sichuanensis</name>
    <dbReference type="NCBI Taxonomy" id="512349"/>
    <lineage>
        <taxon>Bacteria</taxon>
        <taxon>Bacillati</taxon>
        <taxon>Actinomycetota</taxon>
        <taxon>Actinomycetes</taxon>
        <taxon>Micromonosporales</taxon>
        <taxon>Micromonosporaceae</taxon>
        <taxon>Actinoplanes</taxon>
    </lineage>
</organism>
<dbReference type="RefSeq" id="WP_317786539.1">
    <property type="nucleotide sequence ID" value="NZ_AP028461.1"/>
</dbReference>
<accession>A0ABW4A6M1</accession>
<sequence length="166" mass="17677">MYVIGVDPGPLPGIVRLHLIVDSRGVEPSRLIGVEPSRLIGAEALQVTPGVLLTVATALCEGIGQALAYERFVVGRRAARSATAAAGTRTRSVIGALEEWGHTRCKVHARSAAEVKPWATDARLDAAGLLELTKGMRHARDAARHALFCAVRDYGLPDPLSRKANL</sequence>
<evidence type="ECO:0000313" key="2">
    <source>
        <dbReference type="Proteomes" id="UP001597183"/>
    </source>
</evidence>
<keyword evidence="2" id="KW-1185">Reference proteome</keyword>